<dbReference type="EMBL" id="BKCJ011256914">
    <property type="protein sequence ID" value="GFD11105.1"/>
    <property type="molecule type" value="Genomic_DNA"/>
</dbReference>
<evidence type="ECO:0000313" key="1">
    <source>
        <dbReference type="EMBL" id="GFD11105.1"/>
    </source>
</evidence>
<dbReference type="AlphaFoldDB" id="A0A699TK72"/>
<sequence length="56" mass="6073">TDLPDLEVFAGDLPLDDSLEVDDFIDGSDSLVLLLLDFLPWFGPAEGSSSSRSLFL</sequence>
<gene>
    <name evidence="1" type="ORF">Tci_883074</name>
</gene>
<feature type="non-terminal residue" evidence="1">
    <location>
        <position position="1"/>
    </location>
</feature>
<name>A0A699TK72_TANCI</name>
<organism evidence="1">
    <name type="scientific">Tanacetum cinerariifolium</name>
    <name type="common">Dalmatian daisy</name>
    <name type="synonym">Chrysanthemum cinerariifolium</name>
    <dbReference type="NCBI Taxonomy" id="118510"/>
    <lineage>
        <taxon>Eukaryota</taxon>
        <taxon>Viridiplantae</taxon>
        <taxon>Streptophyta</taxon>
        <taxon>Embryophyta</taxon>
        <taxon>Tracheophyta</taxon>
        <taxon>Spermatophyta</taxon>
        <taxon>Magnoliopsida</taxon>
        <taxon>eudicotyledons</taxon>
        <taxon>Gunneridae</taxon>
        <taxon>Pentapetalae</taxon>
        <taxon>asterids</taxon>
        <taxon>campanulids</taxon>
        <taxon>Asterales</taxon>
        <taxon>Asteraceae</taxon>
        <taxon>Asteroideae</taxon>
        <taxon>Anthemideae</taxon>
        <taxon>Anthemidinae</taxon>
        <taxon>Tanacetum</taxon>
    </lineage>
</organism>
<protein>
    <submittedName>
        <fullName evidence="1">Uncharacterized protein</fullName>
    </submittedName>
</protein>
<proteinExistence type="predicted"/>
<comment type="caution">
    <text evidence="1">The sequence shown here is derived from an EMBL/GenBank/DDBJ whole genome shotgun (WGS) entry which is preliminary data.</text>
</comment>
<accession>A0A699TK72</accession>
<reference evidence="1" key="1">
    <citation type="journal article" date="2019" name="Sci. Rep.">
        <title>Draft genome of Tanacetum cinerariifolium, the natural source of mosquito coil.</title>
        <authorList>
            <person name="Yamashiro T."/>
            <person name="Shiraishi A."/>
            <person name="Satake H."/>
            <person name="Nakayama K."/>
        </authorList>
    </citation>
    <scope>NUCLEOTIDE SEQUENCE</scope>
</reference>